<evidence type="ECO:0000313" key="4">
    <source>
        <dbReference type="Proteomes" id="UP001205105"/>
    </source>
</evidence>
<feature type="region of interest" description="Disordered" evidence="1">
    <location>
        <begin position="20"/>
        <end position="48"/>
    </location>
</feature>
<keyword evidence="4" id="KW-1185">Reference proteome</keyword>
<dbReference type="Proteomes" id="UP001205105">
    <property type="component" value="Unassembled WGS sequence"/>
</dbReference>
<sequence>MQKTHCERLLAAPVRQCFTAAGGSGHRRQQRQRPGTRRRAGTPPRAQPEDLDLVERFVGKLFGRAALEDPTPGGLKRLSDEAAKELYPATADEWAEPLLGDAPDVAALRPLLAQTQLERAPLRLAYDADRDGWSTAAFHQAVDGYGAALVVAETEGGALIGGYNPRGWVSLGEDRDAIAAFLFTWRDGDFSRRPIKLPKVGGAALAVVKDQPSSGIHFGPDGLAIPLAPGSERLAKCKLGPYYARLPDGGKSLFAAGESGRGTLLAGLRVYLAEGGPEQWELDGIVWKTKRS</sequence>
<protein>
    <recommendedName>
        <fullName evidence="2">TLDc domain-containing protein</fullName>
    </recommendedName>
</protein>
<dbReference type="Pfam" id="PF07534">
    <property type="entry name" value="TLD"/>
    <property type="match status" value="1"/>
</dbReference>
<dbReference type="InterPro" id="IPR006571">
    <property type="entry name" value="TLDc_dom"/>
</dbReference>
<dbReference type="AlphaFoldDB" id="A0AAD5DKC1"/>
<reference evidence="3" key="1">
    <citation type="submission" date="2020-11" db="EMBL/GenBank/DDBJ databases">
        <title>Chlorella ohadii genome sequencing and assembly.</title>
        <authorList>
            <person name="Murik O."/>
            <person name="Treves H."/>
            <person name="Kedem I."/>
            <person name="Shotland Y."/>
            <person name="Kaplan A."/>
        </authorList>
    </citation>
    <scope>NUCLEOTIDE SEQUENCE</scope>
    <source>
        <strain evidence="3">1</strain>
    </source>
</reference>
<proteinExistence type="predicted"/>
<feature type="compositionally biased region" description="Basic residues" evidence="1">
    <location>
        <begin position="25"/>
        <end position="40"/>
    </location>
</feature>
<dbReference type="EMBL" id="JADXDR010000124">
    <property type="protein sequence ID" value="KAI7838541.1"/>
    <property type="molecule type" value="Genomic_DNA"/>
</dbReference>
<accession>A0AAD5DKC1</accession>
<name>A0AAD5DKC1_9CHLO</name>
<evidence type="ECO:0000256" key="1">
    <source>
        <dbReference type="SAM" id="MobiDB-lite"/>
    </source>
</evidence>
<feature type="domain" description="TLDc" evidence="2">
    <location>
        <begin position="108"/>
        <end position="188"/>
    </location>
</feature>
<comment type="caution">
    <text evidence="3">The sequence shown here is derived from an EMBL/GenBank/DDBJ whole genome shotgun (WGS) entry which is preliminary data.</text>
</comment>
<gene>
    <name evidence="3" type="ORF">COHA_007684</name>
</gene>
<evidence type="ECO:0000259" key="2">
    <source>
        <dbReference type="Pfam" id="PF07534"/>
    </source>
</evidence>
<organism evidence="3 4">
    <name type="scientific">Chlorella ohadii</name>
    <dbReference type="NCBI Taxonomy" id="2649997"/>
    <lineage>
        <taxon>Eukaryota</taxon>
        <taxon>Viridiplantae</taxon>
        <taxon>Chlorophyta</taxon>
        <taxon>core chlorophytes</taxon>
        <taxon>Trebouxiophyceae</taxon>
        <taxon>Chlorellales</taxon>
        <taxon>Chlorellaceae</taxon>
        <taxon>Chlorella clade</taxon>
        <taxon>Chlorella</taxon>
    </lineage>
</organism>
<evidence type="ECO:0000313" key="3">
    <source>
        <dbReference type="EMBL" id="KAI7838541.1"/>
    </source>
</evidence>